<proteinExistence type="inferred from homology"/>
<evidence type="ECO:0000313" key="3">
    <source>
        <dbReference type="EMBL" id="OEU16347.1"/>
    </source>
</evidence>
<evidence type="ECO:0000259" key="2">
    <source>
        <dbReference type="Pfam" id="PF13012"/>
    </source>
</evidence>
<dbReference type="Pfam" id="PF13012">
    <property type="entry name" value="MitMem_reg"/>
    <property type="match status" value="1"/>
</dbReference>
<dbReference type="PANTHER" id="PTHR10540:SF8">
    <property type="entry name" value="COP9 SIGNALOSOME COMPLEX SUBUNIT 6"/>
    <property type="match status" value="1"/>
</dbReference>
<dbReference type="InterPro" id="IPR024969">
    <property type="entry name" value="EIF3F/CSN6-like_C"/>
</dbReference>
<accession>A0A1E7FDW9</accession>
<protein>
    <recommendedName>
        <fullName evidence="2">EIF3F/CSN6-like C-terminal domain-containing protein</fullName>
    </recommendedName>
</protein>
<dbReference type="Proteomes" id="UP000095751">
    <property type="component" value="Unassembled WGS sequence"/>
</dbReference>
<gene>
    <name evidence="3" type="ORF">FRACYDRAFT_184988</name>
</gene>
<dbReference type="InParanoid" id="A0A1E7FDW9"/>
<evidence type="ECO:0000256" key="1">
    <source>
        <dbReference type="ARBA" id="ARBA00010893"/>
    </source>
</evidence>
<organism evidence="3 4">
    <name type="scientific">Fragilariopsis cylindrus CCMP1102</name>
    <dbReference type="NCBI Taxonomy" id="635003"/>
    <lineage>
        <taxon>Eukaryota</taxon>
        <taxon>Sar</taxon>
        <taxon>Stramenopiles</taxon>
        <taxon>Ochrophyta</taxon>
        <taxon>Bacillariophyta</taxon>
        <taxon>Bacillariophyceae</taxon>
        <taxon>Bacillariophycidae</taxon>
        <taxon>Bacillariales</taxon>
        <taxon>Bacillariaceae</taxon>
        <taxon>Fragilariopsis</taxon>
    </lineage>
</organism>
<dbReference type="PANTHER" id="PTHR10540">
    <property type="entry name" value="EUKARYOTIC TRANSLATION INITIATION FACTOR 3 SUBUNIT F-RELATED"/>
    <property type="match status" value="1"/>
</dbReference>
<dbReference type="Gene3D" id="3.40.140.10">
    <property type="entry name" value="Cytidine Deaminase, domain 2"/>
    <property type="match status" value="1"/>
</dbReference>
<sequence length="332" mass="36577">LAIVHMSDQYTRISSGGSPLDKNAPVVGLLFGLSDGENNNDPSLKTSEIMSNNDTNTTTAAEGPFLQILDADDIPVEVSDASTIQVDLHFAVFSKHKVVGWYRVSGENEEPTSDDLLITKTLKDHYAASDSFCFCLLKVQSKKKDNGDEDEMKMSEDAAATDTLSKDLPINLYEVHNIQNTPILVGLSNWQLETSPSERISIERVMKAPSSELGDGISPSNNPYIIETKVMQHSLTSMKDRVQVLVSYLEDVQIGKITANPTVLRQIQQIVVSLGPLSSLAATTNEGEEEDVQMLAHLAIVARTVNTIQSYTEKFRVVNESRTLSKEMRRAF</sequence>
<keyword evidence="4" id="KW-1185">Reference proteome</keyword>
<dbReference type="EMBL" id="KV784358">
    <property type="protein sequence ID" value="OEU16347.1"/>
    <property type="molecule type" value="Genomic_DNA"/>
</dbReference>
<dbReference type="OrthoDB" id="1378at2759"/>
<name>A0A1E7FDW9_9STRA</name>
<feature type="domain" description="EIF3F/CSN6-like C-terminal" evidence="2">
    <location>
        <begin position="198"/>
        <end position="310"/>
    </location>
</feature>
<feature type="non-terminal residue" evidence="3">
    <location>
        <position position="1"/>
    </location>
</feature>
<reference evidence="3 4" key="1">
    <citation type="submission" date="2016-09" db="EMBL/GenBank/DDBJ databases">
        <title>Extensive genetic diversity and differential bi-allelic expression allows diatom success in the polar Southern Ocean.</title>
        <authorList>
            <consortium name="DOE Joint Genome Institute"/>
            <person name="Mock T."/>
            <person name="Otillar R.P."/>
            <person name="Strauss J."/>
            <person name="Dupont C."/>
            <person name="Frickenhaus S."/>
            <person name="Maumus F."/>
            <person name="Mcmullan M."/>
            <person name="Sanges R."/>
            <person name="Schmutz J."/>
            <person name="Toseland A."/>
            <person name="Valas R."/>
            <person name="Veluchamy A."/>
            <person name="Ward B.J."/>
            <person name="Allen A."/>
            <person name="Barry K."/>
            <person name="Falciatore A."/>
            <person name="Ferrante M."/>
            <person name="Fortunato A.E."/>
            <person name="Gloeckner G."/>
            <person name="Gruber A."/>
            <person name="Hipkin R."/>
            <person name="Janech M."/>
            <person name="Kroth P."/>
            <person name="Leese F."/>
            <person name="Lindquist E."/>
            <person name="Lyon B.R."/>
            <person name="Martin J."/>
            <person name="Mayer C."/>
            <person name="Parker M."/>
            <person name="Quesneville H."/>
            <person name="Raymond J."/>
            <person name="Uhlig C."/>
            <person name="Valentin K.U."/>
            <person name="Worden A.Z."/>
            <person name="Armbrust E.V."/>
            <person name="Bowler C."/>
            <person name="Green B."/>
            <person name="Moulton V."/>
            <person name="Van Oosterhout C."/>
            <person name="Grigoriev I."/>
        </authorList>
    </citation>
    <scope>NUCLEOTIDE SEQUENCE [LARGE SCALE GENOMIC DNA]</scope>
    <source>
        <strain evidence="3 4">CCMP1102</strain>
    </source>
</reference>
<dbReference type="AlphaFoldDB" id="A0A1E7FDW9"/>
<dbReference type="GO" id="GO:0008180">
    <property type="term" value="C:COP9 signalosome"/>
    <property type="evidence" value="ECO:0007669"/>
    <property type="project" value="TreeGrafter"/>
</dbReference>
<evidence type="ECO:0000313" key="4">
    <source>
        <dbReference type="Proteomes" id="UP000095751"/>
    </source>
</evidence>
<comment type="similarity">
    <text evidence="1">Belongs to the peptidase M67A family. CSN6 subfamily.</text>
</comment>
<dbReference type="KEGG" id="fcy:FRACYDRAFT_184988"/>